<reference evidence="5 9" key="1">
    <citation type="submission" date="2022-02" db="EMBL/GenBank/DDBJ databases">
        <title>Emergence and expansion in Europe of a Vibrio aestuarianus clonal complex pathogenic for oysters.</title>
        <authorList>
            <person name="Mesnil A."/>
            <person name="Travers M.-A."/>
        </authorList>
    </citation>
    <scope>NUCLEOTIDE SEQUENCE</scope>
    <source>
        <strain evidence="5">151-ITT-15-cp-1</strain>
        <strain evidence="3">19_064_11T1</strain>
        <strain evidence="4">19_064_15T1</strain>
        <strain evidence="6 9">U17</strain>
    </source>
</reference>
<evidence type="ECO:0000313" key="9">
    <source>
        <dbReference type="Proteomes" id="UP001241226"/>
    </source>
</evidence>
<organism evidence="5 7">
    <name type="scientific">Vibrio aestuarianus</name>
    <dbReference type="NCBI Taxonomy" id="28171"/>
    <lineage>
        <taxon>Bacteria</taxon>
        <taxon>Pseudomonadati</taxon>
        <taxon>Pseudomonadota</taxon>
        <taxon>Gammaproteobacteria</taxon>
        <taxon>Vibrionales</taxon>
        <taxon>Vibrionaceae</taxon>
        <taxon>Vibrio</taxon>
    </lineage>
</organism>
<feature type="compositionally biased region" description="Basic and acidic residues" evidence="1">
    <location>
        <begin position="36"/>
        <end position="47"/>
    </location>
</feature>
<dbReference type="Proteomes" id="UP001140979">
    <property type="component" value="Unassembled WGS sequence"/>
</dbReference>
<feature type="region of interest" description="Disordered" evidence="1">
    <location>
        <begin position="25"/>
        <end position="47"/>
    </location>
</feature>
<evidence type="ECO:0000256" key="1">
    <source>
        <dbReference type="SAM" id="MobiDB-lite"/>
    </source>
</evidence>
<keyword evidence="8" id="KW-1185">Reference proteome</keyword>
<dbReference type="Proteomes" id="UP001241226">
    <property type="component" value="Chromosome 1"/>
</dbReference>
<dbReference type="EMBL" id="JAKNBA010000001">
    <property type="protein sequence ID" value="MDE1240713.1"/>
    <property type="molecule type" value="Genomic_DNA"/>
</dbReference>
<dbReference type="GeneID" id="79916587"/>
<dbReference type="Proteomes" id="UP001140973">
    <property type="component" value="Unassembled WGS sequence"/>
</dbReference>
<dbReference type="EMBL" id="CALYLK010000131">
    <property type="protein sequence ID" value="CAH8215461.1"/>
    <property type="molecule type" value="Genomic_DNA"/>
</dbReference>
<dbReference type="Proteomes" id="UP001152658">
    <property type="component" value="Unassembled WGS sequence"/>
</dbReference>
<dbReference type="EMBL" id="JAKNAP010000007">
    <property type="protein sequence ID" value="MDE1356436.1"/>
    <property type="molecule type" value="Genomic_DNA"/>
</dbReference>
<protein>
    <submittedName>
        <fullName evidence="5">DUF5363 domain-containing protein</fullName>
    </submittedName>
    <submittedName>
        <fullName evidence="6">DUF5363 family protein</fullName>
    </submittedName>
</protein>
<evidence type="ECO:0000313" key="3">
    <source>
        <dbReference type="EMBL" id="MDE1240713.1"/>
    </source>
</evidence>
<reference evidence="2" key="2">
    <citation type="submission" date="2022-06" db="EMBL/GenBank/DDBJ databases">
        <authorList>
            <person name="Goudenege D."/>
            <person name="Le Roux F."/>
        </authorList>
    </citation>
    <scope>NUCLEOTIDE SEQUENCE</scope>
    <source>
        <strain evidence="2">12-063</strain>
    </source>
</reference>
<dbReference type="AlphaFoldDB" id="A0A7X6N4A4"/>
<dbReference type="EMBL" id="JAKNAX010000002">
    <property type="protein sequence ID" value="MDE1345079.1"/>
    <property type="molecule type" value="Genomic_DNA"/>
</dbReference>
<dbReference type="EMBL" id="CP118711">
    <property type="protein sequence ID" value="WGK84825.1"/>
    <property type="molecule type" value="Genomic_DNA"/>
</dbReference>
<proteinExistence type="predicted"/>
<dbReference type="Proteomes" id="UP001140978">
    <property type="component" value="Unassembled WGS sequence"/>
</dbReference>
<evidence type="ECO:0000313" key="2">
    <source>
        <dbReference type="EMBL" id="CAH8215461.1"/>
    </source>
</evidence>
<sequence>MWQWLKRQISRYDRWCESMGLTPDKKRSCVPYRQDPATDKETKREHQ</sequence>
<evidence type="ECO:0000313" key="6">
    <source>
        <dbReference type="EMBL" id="WGK84825.1"/>
    </source>
</evidence>
<evidence type="ECO:0000313" key="4">
    <source>
        <dbReference type="EMBL" id="MDE1345079.1"/>
    </source>
</evidence>
<name>A0A7X6N4A4_9VIBR</name>
<evidence type="ECO:0000313" key="5">
    <source>
        <dbReference type="EMBL" id="MDE1356436.1"/>
    </source>
</evidence>
<dbReference type="RefSeq" id="WP_168521133.1">
    <property type="nucleotide sequence ID" value="NZ_CALYLA010000016.1"/>
</dbReference>
<evidence type="ECO:0000313" key="7">
    <source>
        <dbReference type="Proteomes" id="UP001140973"/>
    </source>
</evidence>
<gene>
    <name evidence="5" type="ORF">L9W73_03805</name>
    <name evidence="3" type="ORF">L9W94_00855</name>
    <name evidence="4" type="ORF">L9X51_01315</name>
    <name evidence="6" type="ORF">PYE67_10620</name>
    <name evidence="2" type="ORF">VAE063_900135</name>
</gene>
<accession>A0A7X6N4A4</accession>
<evidence type="ECO:0000313" key="8">
    <source>
        <dbReference type="Proteomes" id="UP001152658"/>
    </source>
</evidence>